<feature type="transmembrane region" description="Helical" evidence="1">
    <location>
        <begin position="30"/>
        <end position="47"/>
    </location>
</feature>
<dbReference type="EMBL" id="FTNI01000014">
    <property type="protein sequence ID" value="SIR73203.1"/>
    <property type="molecule type" value="Genomic_DNA"/>
</dbReference>
<dbReference type="RefSeq" id="WP_156080758.1">
    <property type="nucleotide sequence ID" value="NZ_CP192071.1"/>
</dbReference>
<dbReference type="AlphaFoldDB" id="A0A1N7DBK0"/>
<dbReference type="Proteomes" id="UP000186096">
    <property type="component" value="Unassembled WGS sequence"/>
</dbReference>
<reference evidence="3" key="1">
    <citation type="submission" date="2017-01" db="EMBL/GenBank/DDBJ databases">
        <authorList>
            <person name="Varghese N."/>
            <person name="Submissions S."/>
        </authorList>
    </citation>
    <scope>NUCLEOTIDE SEQUENCE [LARGE SCALE GENOMIC DNA]</scope>
    <source>
        <strain evidence="3">ATCC 12950</strain>
    </source>
</reference>
<keyword evidence="3" id="KW-1185">Reference proteome</keyword>
<evidence type="ECO:0000256" key="1">
    <source>
        <dbReference type="SAM" id="Phobius"/>
    </source>
</evidence>
<protein>
    <submittedName>
        <fullName evidence="2">Uncharacterized protein</fullName>
    </submittedName>
</protein>
<organism evidence="2 3">
    <name type="scientific">Microbispora rosea</name>
    <dbReference type="NCBI Taxonomy" id="58117"/>
    <lineage>
        <taxon>Bacteria</taxon>
        <taxon>Bacillati</taxon>
        <taxon>Actinomycetota</taxon>
        <taxon>Actinomycetes</taxon>
        <taxon>Streptosporangiales</taxon>
        <taxon>Streptosporangiaceae</taxon>
        <taxon>Microbispora</taxon>
    </lineage>
</organism>
<evidence type="ECO:0000313" key="3">
    <source>
        <dbReference type="Proteomes" id="UP000186096"/>
    </source>
</evidence>
<keyword evidence="1" id="KW-0472">Membrane</keyword>
<sequence>MGLSNIRLIVPLVYAIAVVVSLMIDKTVGTVVVIVGALLVAAFFIWFRPRSGTGRP</sequence>
<evidence type="ECO:0000313" key="2">
    <source>
        <dbReference type="EMBL" id="SIR73203.1"/>
    </source>
</evidence>
<name>A0A1N7DBK0_9ACTN</name>
<keyword evidence="1" id="KW-0812">Transmembrane</keyword>
<gene>
    <name evidence="2" type="ORF">SAMN05421833_11437</name>
</gene>
<feature type="transmembrane region" description="Helical" evidence="1">
    <location>
        <begin position="7"/>
        <end position="24"/>
    </location>
</feature>
<keyword evidence="1" id="KW-1133">Transmembrane helix</keyword>
<accession>A0A1N7DBK0</accession>
<proteinExistence type="predicted"/>
<dbReference type="GeneID" id="97497488"/>